<evidence type="ECO:0000256" key="3">
    <source>
        <dbReference type="ARBA" id="ARBA00012611"/>
    </source>
</evidence>
<dbReference type="Gene3D" id="3.40.50.2000">
    <property type="entry name" value="Glycogen Phosphorylase B"/>
    <property type="match status" value="1"/>
</dbReference>
<gene>
    <name evidence="13" type="primary">ALG1</name>
    <name evidence="13" type="ORF">LTR09_007456</name>
</gene>
<keyword evidence="5 13" id="KW-0328">Glycosyltransferase</keyword>
<evidence type="ECO:0000256" key="5">
    <source>
        <dbReference type="ARBA" id="ARBA00022676"/>
    </source>
</evidence>
<keyword evidence="14" id="KW-1185">Reference proteome</keyword>
<keyword evidence="6 13" id="KW-0808">Transferase</keyword>
<organism evidence="13 14">
    <name type="scientific">Extremus antarcticus</name>
    <dbReference type="NCBI Taxonomy" id="702011"/>
    <lineage>
        <taxon>Eukaryota</taxon>
        <taxon>Fungi</taxon>
        <taxon>Dikarya</taxon>
        <taxon>Ascomycota</taxon>
        <taxon>Pezizomycotina</taxon>
        <taxon>Dothideomycetes</taxon>
        <taxon>Dothideomycetidae</taxon>
        <taxon>Mycosphaerellales</taxon>
        <taxon>Extremaceae</taxon>
        <taxon>Extremus</taxon>
    </lineage>
</organism>
<evidence type="ECO:0000256" key="1">
    <source>
        <dbReference type="ARBA" id="ARBA00004389"/>
    </source>
</evidence>
<keyword evidence="7 12" id="KW-0812">Transmembrane</keyword>
<proteinExistence type="predicted"/>
<reference evidence="13" key="1">
    <citation type="submission" date="2023-04" db="EMBL/GenBank/DDBJ databases">
        <title>Black Yeasts Isolated from many extreme environments.</title>
        <authorList>
            <person name="Coleine C."/>
            <person name="Stajich J.E."/>
            <person name="Selbmann L."/>
        </authorList>
    </citation>
    <scope>NUCLEOTIDE SEQUENCE</scope>
    <source>
        <strain evidence="13">CCFEE 5312</strain>
    </source>
</reference>
<evidence type="ECO:0000256" key="6">
    <source>
        <dbReference type="ARBA" id="ARBA00022679"/>
    </source>
</evidence>
<evidence type="ECO:0000256" key="7">
    <source>
        <dbReference type="ARBA" id="ARBA00022692"/>
    </source>
</evidence>
<sequence>MFPWPETWLEVCLTSAVVLTTAFSIFLFTLPSEYNAFGGSEITEAYFTNEDRKNEERSGFGYFKKHSKPDGKCWYDATVQVVVLGDIGRSPRMQYHAMSIATYGGKVNIVGYVDSDVHPDIQAHRMIEVTPIVPFPKRLQTGNKVLFLLIAPFKVLWQIWSLYHALGYRTEASKWMLVQNPPSIPTLAVAQFVCFVRHTRLVIDWHNFGYSILAMRLGPQHPLVRLAEWYEGFCSRGASAHFAVTDAMTRVLGDKWAVKAAPLHDRPPKQFQPLTKKQRSTLLRKLTETATYADRLEAGTWKLLVSSTSWTADEDFSLLLESLVSYSAAAAKNSSSLPGALVIITGKGPLKEYYSERIRQLNKQEKLPNLVITTAWLSTDDYASLLGSADIGISLHTSSSGVDLPMKVVDMLGTGLPVLGWSKFEAWPELIREGVNGCGFESEEDLTTLLKDLFSDGGKRIQELRQGALKDCDRRWDDEWLPVAGQLFQLKTSEK</sequence>
<dbReference type="Proteomes" id="UP001271007">
    <property type="component" value="Unassembled WGS sequence"/>
</dbReference>
<name>A0AAJ0GD03_9PEZI</name>
<comment type="function">
    <text evidence="11">Participates in the formation of the lipid-linked precursor oligosaccharide for N-glycosylation. Involved in assembling the dolichol-pyrophosphate-GlcNAc(2)-Man(5) intermediate on the cytoplasmic surface of the ER.</text>
</comment>
<evidence type="ECO:0000256" key="11">
    <source>
        <dbReference type="ARBA" id="ARBA00024899"/>
    </source>
</evidence>
<dbReference type="GO" id="GO:0005789">
    <property type="term" value="C:endoplasmic reticulum membrane"/>
    <property type="evidence" value="ECO:0007669"/>
    <property type="project" value="UniProtKB-SubCell"/>
</dbReference>
<dbReference type="FunFam" id="3.40.50.2000:FF:000162">
    <property type="entry name" value="Beta-1,4-mannosyltransferase (Alg1), putative"/>
    <property type="match status" value="1"/>
</dbReference>
<comment type="caution">
    <text evidence="13">The sequence shown here is derived from an EMBL/GenBank/DDBJ whole genome shotgun (WGS) entry which is preliminary data.</text>
</comment>
<dbReference type="GO" id="GO:0004578">
    <property type="term" value="F:chitobiosyldiphosphodolichol beta-mannosyltransferase activity"/>
    <property type="evidence" value="ECO:0007669"/>
    <property type="project" value="UniProtKB-EC"/>
</dbReference>
<accession>A0AAJ0GD03</accession>
<comment type="pathway">
    <text evidence="2">Protein modification; protein glycosylation.</text>
</comment>
<dbReference type="Pfam" id="PF13692">
    <property type="entry name" value="Glyco_trans_1_4"/>
    <property type="match status" value="1"/>
</dbReference>
<keyword evidence="10 12" id="KW-0472">Membrane</keyword>
<dbReference type="AlphaFoldDB" id="A0AAJ0GD03"/>
<dbReference type="EC" id="2.4.1.142" evidence="3"/>
<dbReference type="InterPro" id="IPR026051">
    <property type="entry name" value="ALG1-like"/>
</dbReference>
<evidence type="ECO:0000256" key="10">
    <source>
        <dbReference type="ARBA" id="ARBA00023136"/>
    </source>
</evidence>
<protein>
    <recommendedName>
        <fullName evidence="4">Chitobiosyldiphosphodolichol beta-mannosyltransferase</fullName>
        <ecNumber evidence="3">2.4.1.142</ecNumber>
    </recommendedName>
</protein>
<evidence type="ECO:0000256" key="12">
    <source>
        <dbReference type="SAM" id="Phobius"/>
    </source>
</evidence>
<keyword evidence="8" id="KW-0256">Endoplasmic reticulum</keyword>
<dbReference type="PANTHER" id="PTHR13036">
    <property type="entry name" value="BETA1,4 MANNOSYLTRANSFERASE"/>
    <property type="match status" value="1"/>
</dbReference>
<keyword evidence="9 12" id="KW-1133">Transmembrane helix</keyword>
<evidence type="ECO:0000256" key="9">
    <source>
        <dbReference type="ARBA" id="ARBA00022989"/>
    </source>
</evidence>
<evidence type="ECO:0000313" key="14">
    <source>
        <dbReference type="Proteomes" id="UP001271007"/>
    </source>
</evidence>
<evidence type="ECO:0000313" key="13">
    <source>
        <dbReference type="EMBL" id="KAK3051433.1"/>
    </source>
</evidence>
<comment type="subcellular location">
    <subcellularLocation>
        <location evidence="1">Endoplasmic reticulum membrane</location>
        <topology evidence="1">Single-pass membrane protein</topology>
    </subcellularLocation>
</comment>
<dbReference type="EMBL" id="JAWDJX010000026">
    <property type="protein sequence ID" value="KAK3051433.1"/>
    <property type="molecule type" value="Genomic_DNA"/>
</dbReference>
<evidence type="ECO:0000256" key="2">
    <source>
        <dbReference type="ARBA" id="ARBA00004922"/>
    </source>
</evidence>
<dbReference type="PANTHER" id="PTHR13036:SF0">
    <property type="entry name" value="CHITOBIOSYLDIPHOSPHODOLICHOL BETA-MANNOSYLTRANSFERASE"/>
    <property type="match status" value="1"/>
</dbReference>
<evidence type="ECO:0000256" key="4">
    <source>
        <dbReference type="ARBA" id="ARBA00015841"/>
    </source>
</evidence>
<evidence type="ECO:0000256" key="8">
    <source>
        <dbReference type="ARBA" id="ARBA00022824"/>
    </source>
</evidence>
<dbReference type="SUPFAM" id="SSF53756">
    <property type="entry name" value="UDP-Glycosyltransferase/glycogen phosphorylase"/>
    <property type="match status" value="1"/>
</dbReference>
<feature type="transmembrane region" description="Helical" evidence="12">
    <location>
        <begin position="7"/>
        <end position="30"/>
    </location>
</feature>